<gene>
    <name evidence="1" type="ORF">RPERSI_LOCUS22113</name>
</gene>
<protein>
    <submittedName>
        <fullName evidence="1">20723_t:CDS:1</fullName>
    </submittedName>
</protein>
<organism evidence="1 2">
    <name type="scientific">Racocetra persica</name>
    <dbReference type="NCBI Taxonomy" id="160502"/>
    <lineage>
        <taxon>Eukaryota</taxon>
        <taxon>Fungi</taxon>
        <taxon>Fungi incertae sedis</taxon>
        <taxon>Mucoromycota</taxon>
        <taxon>Glomeromycotina</taxon>
        <taxon>Glomeromycetes</taxon>
        <taxon>Diversisporales</taxon>
        <taxon>Gigasporaceae</taxon>
        <taxon>Racocetra</taxon>
    </lineage>
</organism>
<name>A0ACA9RS40_9GLOM</name>
<feature type="non-terminal residue" evidence="1">
    <location>
        <position position="1"/>
    </location>
</feature>
<reference evidence="1" key="1">
    <citation type="submission" date="2021-06" db="EMBL/GenBank/DDBJ databases">
        <authorList>
            <person name="Kallberg Y."/>
            <person name="Tangrot J."/>
            <person name="Rosling A."/>
        </authorList>
    </citation>
    <scope>NUCLEOTIDE SEQUENCE</scope>
    <source>
        <strain evidence="1">MA461A</strain>
    </source>
</reference>
<dbReference type="Proteomes" id="UP000789920">
    <property type="component" value="Unassembled WGS sequence"/>
</dbReference>
<proteinExistence type="predicted"/>
<dbReference type="EMBL" id="CAJVQC010066223">
    <property type="protein sequence ID" value="CAG8806229.1"/>
    <property type="molecule type" value="Genomic_DNA"/>
</dbReference>
<evidence type="ECO:0000313" key="1">
    <source>
        <dbReference type="EMBL" id="CAG8806229.1"/>
    </source>
</evidence>
<keyword evidence="2" id="KW-1185">Reference proteome</keyword>
<evidence type="ECO:0000313" key="2">
    <source>
        <dbReference type="Proteomes" id="UP000789920"/>
    </source>
</evidence>
<comment type="caution">
    <text evidence="1">The sequence shown here is derived from an EMBL/GenBank/DDBJ whole genome shotgun (WGS) entry which is preliminary data.</text>
</comment>
<sequence length="131" mass="15302">GITLFDKDQKLSIQLVQGRNKSLPTIIFEVLKRIYEQDVNSKIDVESDSKKFLMVTILEFVSAQNNNTVFKQDINQEIENFIFSNSSQHKDKRHSANRRYLLAIENQNNKVVWSNNQDKISKSEPKKKNKC</sequence>
<accession>A0ACA9RS40</accession>